<evidence type="ECO:0000313" key="2">
    <source>
        <dbReference type="EMBL" id="KUN58906.1"/>
    </source>
</evidence>
<dbReference type="RefSeq" id="WP_059210668.1">
    <property type="nucleotide sequence ID" value="NZ_KQ948674.1"/>
</dbReference>
<dbReference type="Proteomes" id="UP000053669">
    <property type="component" value="Unassembled WGS sequence"/>
</dbReference>
<organism evidence="2 3">
    <name type="scientific">Streptomyces canus</name>
    <dbReference type="NCBI Taxonomy" id="58343"/>
    <lineage>
        <taxon>Bacteria</taxon>
        <taxon>Bacillati</taxon>
        <taxon>Actinomycetota</taxon>
        <taxon>Actinomycetes</taxon>
        <taxon>Kitasatosporales</taxon>
        <taxon>Streptomycetaceae</taxon>
        <taxon>Streptomyces</taxon>
        <taxon>Streptomyces aurantiacus group</taxon>
    </lineage>
</organism>
<protein>
    <submittedName>
        <fullName evidence="2">Uncharacterized protein</fullName>
    </submittedName>
</protein>
<gene>
    <name evidence="2" type="ORF">AQJ46_42295</name>
</gene>
<name>A0A124HVM5_9ACTN</name>
<feature type="region of interest" description="Disordered" evidence="1">
    <location>
        <begin position="105"/>
        <end position="125"/>
    </location>
</feature>
<dbReference type="AlphaFoldDB" id="A0A124HVM5"/>
<dbReference type="EMBL" id="LMWU01000055">
    <property type="protein sequence ID" value="KUN58906.1"/>
    <property type="molecule type" value="Genomic_DNA"/>
</dbReference>
<sequence>MPSSPIGFEALRPGMWVRCATALIPSGTRDEYGLTASSPDHQGLVLWKLNRLGGVNGPRSLTSGSADVFYPAERGQGLTAEQADLIERYATRAVYDPVSGSWKLPEPEDITAPPAGTAQSRNRMPSPQTVYDIKRELISSRLVKRAEELRVDPTDLDEHVIAALHAVSSQQHNSGVHPDLTAHGAFDAVHDDGDERATAVNNKGLEAQLWLLAQCYGEQAVHDLLAQQAGAAASDV</sequence>
<proteinExistence type="predicted"/>
<accession>A0A124HVM5</accession>
<evidence type="ECO:0000256" key="1">
    <source>
        <dbReference type="SAM" id="MobiDB-lite"/>
    </source>
</evidence>
<evidence type="ECO:0000313" key="3">
    <source>
        <dbReference type="Proteomes" id="UP000053669"/>
    </source>
</evidence>
<reference evidence="2 3" key="1">
    <citation type="submission" date="2015-10" db="EMBL/GenBank/DDBJ databases">
        <title>Draft genome sequence of Streptomyces canus DSM 40017, type strain for the species Streptomyces canus.</title>
        <authorList>
            <person name="Ruckert C."/>
            <person name="Winkler A."/>
            <person name="Kalinowski J."/>
            <person name="Kampfer P."/>
            <person name="Glaeser S."/>
        </authorList>
    </citation>
    <scope>NUCLEOTIDE SEQUENCE [LARGE SCALE GENOMIC DNA]</scope>
    <source>
        <strain evidence="2 3">DSM 40017</strain>
    </source>
</reference>
<comment type="caution">
    <text evidence="2">The sequence shown here is derived from an EMBL/GenBank/DDBJ whole genome shotgun (WGS) entry which is preliminary data.</text>
</comment>